<proteinExistence type="predicted"/>
<dbReference type="Gene3D" id="1.25.40.10">
    <property type="entry name" value="Tetratricopeptide repeat domain"/>
    <property type="match status" value="1"/>
</dbReference>
<evidence type="ECO:0000313" key="1">
    <source>
        <dbReference type="EMBL" id="VAV91809.1"/>
    </source>
</evidence>
<reference evidence="1" key="1">
    <citation type="submission" date="2018-06" db="EMBL/GenBank/DDBJ databases">
        <authorList>
            <person name="Zhirakovskaya E."/>
        </authorList>
    </citation>
    <scope>NUCLEOTIDE SEQUENCE</scope>
</reference>
<dbReference type="Pfam" id="PF14559">
    <property type="entry name" value="TPR_19"/>
    <property type="match status" value="1"/>
</dbReference>
<dbReference type="AlphaFoldDB" id="A0A3B0RIG9"/>
<feature type="non-terminal residue" evidence="1">
    <location>
        <position position="1"/>
    </location>
</feature>
<dbReference type="EMBL" id="UOEH01000072">
    <property type="protein sequence ID" value="VAV91809.1"/>
    <property type="molecule type" value="Genomic_DNA"/>
</dbReference>
<protein>
    <submittedName>
        <fullName evidence="1">Uncharacterized protein</fullName>
    </submittedName>
</protein>
<dbReference type="InterPro" id="IPR011990">
    <property type="entry name" value="TPR-like_helical_dom_sf"/>
</dbReference>
<accession>A0A3B0RIG9</accession>
<dbReference type="PROSITE" id="PS50005">
    <property type="entry name" value="TPR"/>
    <property type="match status" value="1"/>
</dbReference>
<sequence>WEYCQRAAQTIASGGGTVKGIRQVFAELGEAVRLAPDYALPHAILSWAYNAAIINGTYEDDELVDYIARAKAHLRKARELVQDDLLCLTYIGGAENFAGMQERSLHTLESVLARNPANAEAWHIICQTYAYLGRFEDARNAIDRARALAPEAGYAPIHEWYRALTDFLAGDLEAAAPLIERHILHQPGYGYVSVIAAICTTAFGDDAGARRHIARAKEHNPQLRPEKLKGMMLSQPDKEKGKREYAILERLWAEDGA</sequence>
<dbReference type="InterPro" id="IPR019734">
    <property type="entry name" value="TPR_rpt"/>
</dbReference>
<name>A0A3B0RIG9_9ZZZZ</name>
<dbReference type="SUPFAM" id="SSF48452">
    <property type="entry name" value="TPR-like"/>
    <property type="match status" value="1"/>
</dbReference>
<gene>
    <name evidence="1" type="ORF">MNBD_ALPHA05-1634</name>
</gene>
<organism evidence="1">
    <name type="scientific">hydrothermal vent metagenome</name>
    <dbReference type="NCBI Taxonomy" id="652676"/>
    <lineage>
        <taxon>unclassified sequences</taxon>
        <taxon>metagenomes</taxon>
        <taxon>ecological metagenomes</taxon>
    </lineage>
</organism>